<evidence type="ECO:0000256" key="4">
    <source>
        <dbReference type="ARBA" id="ARBA00022679"/>
    </source>
</evidence>
<evidence type="ECO:0000313" key="11">
    <source>
        <dbReference type="Proteomes" id="UP001345963"/>
    </source>
</evidence>
<name>A0ABU7BHN2_9TELE</name>
<evidence type="ECO:0000256" key="5">
    <source>
        <dbReference type="ARBA" id="ARBA00022898"/>
    </source>
</evidence>
<comment type="catalytic activity">
    <reaction evidence="8">
        <text>an S-substituted L-cysteine + H2O = a thiol + pyruvate + NH4(+)</text>
        <dbReference type="Rhea" id="RHEA:18121"/>
        <dbReference type="ChEBI" id="CHEBI:15361"/>
        <dbReference type="ChEBI" id="CHEBI:15377"/>
        <dbReference type="ChEBI" id="CHEBI:28938"/>
        <dbReference type="ChEBI" id="CHEBI:29256"/>
        <dbReference type="ChEBI" id="CHEBI:58717"/>
        <dbReference type="EC" id="4.4.1.13"/>
    </reaction>
    <physiologicalReaction direction="left-to-right" evidence="8">
        <dbReference type="Rhea" id="RHEA:18122"/>
    </physiologicalReaction>
</comment>
<comment type="similarity">
    <text evidence="2">Belongs to the class-I pyridoxal-phosphate-dependent aminotransferase family.</text>
</comment>
<evidence type="ECO:0000259" key="9">
    <source>
        <dbReference type="Pfam" id="PF00155"/>
    </source>
</evidence>
<dbReference type="Pfam" id="PF00155">
    <property type="entry name" value="Aminotran_1_2"/>
    <property type="match status" value="1"/>
</dbReference>
<comment type="caution">
    <text evidence="10">The sequence shown here is derived from an EMBL/GenBank/DDBJ whole genome shotgun (WGS) entry which is preliminary data.</text>
</comment>
<dbReference type="PANTHER" id="PTHR43807">
    <property type="entry name" value="FI04487P"/>
    <property type="match status" value="1"/>
</dbReference>
<evidence type="ECO:0000256" key="3">
    <source>
        <dbReference type="ARBA" id="ARBA00022576"/>
    </source>
</evidence>
<reference evidence="10 11" key="1">
    <citation type="submission" date="2021-07" db="EMBL/GenBank/DDBJ databases">
        <authorList>
            <person name="Palmer J.M."/>
        </authorList>
    </citation>
    <scope>NUCLEOTIDE SEQUENCE [LARGE SCALE GENOMIC DNA]</scope>
    <source>
        <strain evidence="10 11">AT_MEX2019</strain>
        <tissue evidence="10">Muscle</tissue>
    </source>
</reference>
<evidence type="ECO:0000256" key="8">
    <source>
        <dbReference type="ARBA" id="ARBA00049325"/>
    </source>
</evidence>
<comment type="catalytic activity">
    <reaction evidence="7">
        <text>L-kynurenine + 2-oxoglutarate = kynurenate + L-glutamate + H2O</text>
        <dbReference type="Rhea" id="RHEA:65560"/>
        <dbReference type="ChEBI" id="CHEBI:15377"/>
        <dbReference type="ChEBI" id="CHEBI:16810"/>
        <dbReference type="ChEBI" id="CHEBI:29985"/>
        <dbReference type="ChEBI" id="CHEBI:57959"/>
        <dbReference type="ChEBI" id="CHEBI:58454"/>
        <dbReference type="EC" id="2.6.1.7"/>
    </reaction>
    <physiologicalReaction direction="left-to-right" evidence="7">
        <dbReference type="Rhea" id="RHEA:65561"/>
    </physiologicalReaction>
</comment>
<dbReference type="InterPro" id="IPR004839">
    <property type="entry name" value="Aminotransferase_I/II_large"/>
</dbReference>
<dbReference type="PANTHER" id="PTHR43807:SF14">
    <property type="entry name" value="KYNURENINE--OXOGLUTARATE TRANSAMINASE 1"/>
    <property type="match status" value="1"/>
</dbReference>
<dbReference type="Gene3D" id="3.40.640.10">
    <property type="entry name" value="Type I PLP-dependent aspartate aminotransferase-like (Major domain)"/>
    <property type="match status" value="1"/>
</dbReference>
<evidence type="ECO:0000313" key="10">
    <source>
        <dbReference type="EMBL" id="MED6249818.1"/>
    </source>
</evidence>
<dbReference type="EMBL" id="JAHUTI010053445">
    <property type="protein sequence ID" value="MED6249818.1"/>
    <property type="molecule type" value="Genomic_DNA"/>
</dbReference>
<dbReference type="InterPro" id="IPR015421">
    <property type="entry name" value="PyrdxlP-dep_Trfase_major"/>
</dbReference>
<dbReference type="SUPFAM" id="SSF53383">
    <property type="entry name" value="PLP-dependent transferases"/>
    <property type="match status" value="1"/>
</dbReference>
<protein>
    <recommendedName>
        <fullName evidence="9">Aminotransferase class I/classII large domain-containing protein</fullName>
    </recommendedName>
</protein>
<dbReference type="Gene3D" id="3.90.1150.10">
    <property type="entry name" value="Aspartate Aminotransferase, domain 1"/>
    <property type="match status" value="1"/>
</dbReference>
<evidence type="ECO:0000256" key="7">
    <source>
        <dbReference type="ARBA" id="ARBA00047478"/>
    </source>
</evidence>
<comment type="pathway">
    <text evidence="6">Amino-acid degradation; L-kynurenine degradation; kynurenate from L-kynurenine: step 1/2.</text>
</comment>
<evidence type="ECO:0000256" key="2">
    <source>
        <dbReference type="ARBA" id="ARBA00007441"/>
    </source>
</evidence>
<evidence type="ECO:0000256" key="6">
    <source>
        <dbReference type="ARBA" id="ARBA00024016"/>
    </source>
</evidence>
<gene>
    <name evidence="10" type="ORF">ATANTOWER_020214</name>
</gene>
<dbReference type="Proteomes" id="UP001345963">
    <property type="component" value="Unassembled WGS sequence"/>
</dbReference>
<keyword evidence="4" id="KW-0808">Transferase</keyword>
<sequence length="148" mass="16692">MGIIRNLSAYLTLIRPNLFRNHHKLIMARRLHASRTVGVDKNVWVEFTQLAADYKAVNLGQGFPDFSPPQFVQDAFCKAVSGGPQMHQYTRAFGHPRLVKSLAKFFSRIVGREIDPLEDILVTVGAYQALFCAFQALIDNGDEVCHFL</sequence>
<dbReference type="InterPro" id="IPR015424">
    <property type="entry name" value="PyrdxlP-dep_Trfase"/>
</dbReference>
<keyword evidence="5" id="KW-0663">Pyridoxal phosphate</keyword>
<keyword evidence="11" id="KW-1185">Reference proteome</keyword>
<accession>A0ABU7BHN2</accession>
<feature type="domain" description="Aminotransferase class I/classII large" evidence="9">
    <location>
        <begin position="56"/>
        <end position="144"/>
    </location>
</feature>
<dbReference type="InterPro" id="IPR015422">
    <property type="entry name" value="PyrdxlP-dep_Trfase_small"/>
</dbReference>
<organism evidence="10 11">
    <name type="scientific">Ataeniobius toweri</name>
    <dbReference type="NCBI Taxonomy" id="208326"/>
    <lineage>
        <taxon>Eukaryota</taxon>
        <taxon>Metazoa</taxon>
        <taxon>Chordata</taxon>
        <taxon>Craniata</taxon>
        <taxon>Vertebrata</taxon>
        <taxon>Euteleostomi</taxon>
        <taxon>Actinopterygii</taxon>
        <taxon>Neopterygii</taxon>
        <taxon>Teleostei</taxon>
        <taxon>Neoteleostei</taxon>
        <taxon>Acanthomorphata</taxon>
        <taxon>Ovalentaria</taxon>
        <taxon>Atherinomorphae</taxon>
        <taxon>Cyprinodontiformes</taxon>
        <taxon>Goodeidae</taxon>
        <taxon>Ataeniobius</taxon>
    </lineage>
</organism>
<keyword evidence="3" id="KW-0032">Aminotransferase</keyword>
<proteinExistence type="inferred from homology"/>
<evidence type="ECO:0000256" key="1">
    <source>
        <dbReference type="ARBA" id="ARBA00001933"/>
    </source>
</evidence>
<dbReference type="InterPro" id="IPR051326">
    <property type="entry name" value="Kynurenine-oxoglutarate_AT"/>
</dbReference>
<comment type="cofactor">
    <cofactor evidence="1">
        <name>pyridoxal 5'-phosphate</name>
        <dbReference type="ChEBI" id="CHEBI:597326"/>
    </cofactor>
</comment>